<sequence>MGKGSRRFVQRGVDSVTKHAERIPYHTTYAEAEAEKMRNVKDSSLGGI</sequence>
<evidence type="ECO:0000313" key="1">
    <source>
        <dbReference type="EMBL" id="MDQ0153858.1"/>
    </source>
</evidence>
<keyword evidence="2" id="KW-1185">Reference proteome</keyword>
<gene>
    <name evidence="1" type="ORF">J2S07_000156</name>
</gene>
<comment type="caution">
    <text evidence="1">The sequence shown here is derived from an EMBL/GenBank/DDBJ whole genome shotgun (WGS) entry which is preliminary data.</text>
</comment>
<dbReference type="Proteomes" id="UP001231362">
    <property type="component" value="Unassembled WGS sequence"/>
</dbReference>
<evidence type="ECO:0008006" key="3">
    <source>
        <dbReference type="Google" id="ProtNLM"/>
    </source>
</evidence>
<reference evidence="1 2" key="1">
    <citation type="submission" date="2023-07" db="EMBL/GenBank/DDBJ databases">
        <title>Genomic Encyclopedia of Type Strains, Phase IV (KMG-IV): sequencing the most valuable type-strain genomes for metagenomic binning, comparative biology and taxonomic classification.</title>
        <authorList>
            <person name="Goeker M."/>
        </authorList>
    </citation>
    <scope>NUCLEOTIDE SEQUENCE [LARGE SCALE GENOMIC DNA]</scope>
    <source>
        <strain evidence="1 2">DSM 23948</strain>
    </source>
</reference>
<organism evidence="1 2">
    <name type="scientific">Anoxybacillus andreesenii</name>
    <dbReference type="NCBI Taxonomy" id="1325932"/>
    <lineage>
        <taxon>Bacteria</taxon>
        <taxon>Bacillati</taxon>
        <taxon>Bacillota</taxon>
        <taxon>Bacilli</taxon>
        <taxon>Bacillales</taxon>
        <taxon>Anoxybacillaceae</taxon>
        <taxon>Anoxybacillus</taxon>
    </lineage>
</organism>
<name>A0ABT9UYU8_9BACL</name>
<protein>
    <recommendedName>
        <fullName evidence="3">Competence protein</fullName>
    </recommendedName>
</protein>
<accession>A0ABT9UYU8</accession>
<dbReference type="RefSeq" id="WP_307148484.1">
    <property type="nucleotide sequence ID" value="NZ_JAUSTU010000001.1"/>
</dbReference>
<dbReference type="EMBL" id="JAUSTU010000001">
    <property type="protein sequence ID" value="MDQ0153858.1"/>
    <property type="molecule type" value="Genomic_DNA"/>
</dbReference>
<proteinExistence type="predicted"/>
<evidence type="ECO:0000313" key="2">
    <source>
        <dbReference type="Proteomes" id="UP001231362"/>
    </source>
</evidence>